<evidence type="ECO:0000256" key="1">
    <source>
        <dbReference type="SAM" id="MobiDB-lite"/>
    </source>
</evidence>
<reference evidence="2 3" key="1">
    <citation type="submission" date="2014-03" db="EMBL/GenBank/DDBJ databases">
        <title>Genomics of Bifidobacteria.</title>
        <authorList>
            <person name="Ventura M."/>
            <person name="Milani C."/>
            <person name="Lugli G.A."/>
        </authorList>
    </citation>
    <scope>NUCLEOTIDE SEQUENCE [LARGE SCALE GENOMIC DNA]</scope>
    <source>
        <strain evidence="2 3">DSM 23975</strain>
    </source>
</reference>
<keyword evidence="3" id="KW-1185">Reference proteome</keyword>
<gene>
    <name evidence="2" type="ORF">BREU_2275</name>
</gene>
<feature type="region of interest" description="Disordered" evidence="1">
    <location>
        <begin position="83"/>
        <end position="104"/>
    </location>
</feature>
<proteinExistence type="predicted"/>
<dbReference type="STRING" id="1437610.BREU_2275"/>
<accession>A0A087CNP3</accession>
<dbReference type="Proteomes" id="UP000028984">
    <property type="component" value="Unassembled WGS sequence"/>
</dbReference>
<feature type="compositionally biased region" description="Low complexity" evidence="1">
    <location>
        <begin position="92"/>
        <end position="104"/>
    </location>
</feature>
<name>A0A087CNP3_9BIFI</name>
<sequence length="122" mass="13532">MLAMKTGVCGSSLREMWITLWITSSEQLARPEPTGNWPMMTALLLSSAAIVSNRCGRAYSHNVMPLLSEQREEAFEYMLPPAGRQRQRRVRGCQGSSSTGSVVSRARVASSRYSLRMMSSVT</sequence>
<dbReference type="AlphaFoldDB" id="A0A087CNP3"/>
<organism evidence="2 3">
    <name type="scientific">Bifidobacterium reuteri DSM 23975</name>
    <dbReference type="NCBI Taxonomy" id="1437610"/>
    <lineage>
        <taxon>Bacteria</taxon>
        <taxon>Bacillati</taxon>
        <taxon>Actinomycetota</taxon>
        <taxon>Actinomycetes</taxon>
        <taxon>Bifidobacteriales</taxon>
        <taxon>Bifidobacteriaceae</taxon>
        <taxon>Bifidobacterium</taxon>
    </lineage>
</organism>
<evidence type="ECO:0000313" key="3">
    <source>
        <dbReference type="Proteomes" id="UP000028984"/>
    </source>
</evidence>
<evidence type="ECO:0000313" key="2">
    <source>
        <dbReference type="EMBL" id="KFI84893.1"/>
    </source>
</evidence>
<comment type="caution">
    <text evidence="2">The sequence shown here is derived from an EMBL/GenBank/DDBJ whole genome shotgun (WGS) entry which is preliminary data.</text>
</comment>
<protein>
    <submittedName>
        <fullName evidence="2">Uncharacterized protein</fullName>
    </submittedName>
</protein>
<dbReference type="EMBL" id="JGZK01000016">
    <property type="protein sequence ID" value="KFI84893.1"/>
    <property type="molecule type" value="Genomic_DNA"/>
</dbReference>